<dbReference type="Proteomes" id="UP000801492">
    <property type="component" value="Unassembled WGS sequence"/>
</dbReference>
<feature type="region of interest" description="Disordered" evidence="1">
    <location>
        <begin position="44"/>
        <end position="150"/>
    </location>
</feature>
<keyword evidence="3" id="KW-1185">Reference proteome</keyword>
<feature type="compositionally biased region" description="Low complexity" evidence="1">
    <location>
        <begin position="52"/>
        <end position="69"/>
    </location>
</feature>
<proteinExistence type="predicted"/>
<organism evidence="2 3">
    <name type="scientific">Ignelater luminosus</name>
    <name type="common">Cucubano</name>
    <name type="synonym">Pyrophorus luminosus</name>
    <dbReference type="NCBI Taxonomy" id="2038154"/>
    <lineage>
        <taxon>Eukaryota</taxon>
        <taxon>Metazoa</taxon>
        <taxon>Ecdysozoa</taxon>
        <taxon>Arthropoda</taxon>
        <taxon>Hexapoda</taxon>
        <taxon>Insecta</taxon>
        <taxon>Pterygota</taxon>
        <taxon>Neoptera</taxon>
        <taxon>Endopterygota</taxon>
        <taxon>Coleoptera</taxon>
        <taxon>Polyphaga</taxon>
        <taxon>Elateriformia</taxon>
        <taxon>Elateroidea</taxon>
        <taxon>Elateridae</taxon>
        <taxon>Agrypninae</taxon>
        <taxon>Pyrophorini</taxon>
        <taxon>Ignelater</taxon>
    </lineage>
</organism>
<evidence type="ECO:0000256" key="1">
    <source>
        <dbReference type="SAM" id="MobiDB-lite"/>
    </source>
</evidence>
<comment type="caution">
    <text evidence="2">The sequence shown here is derived from an EMBL/GenBank/DDBJ whole genome shotgun (WGS) entry which is preliminary data.</text>
</comment>
<evidence type="ECO:0000313" key="2">
    <source>
        <dbReference type="EMBL" id="KAF2896025.1"/>
    </source>
</evidence>
<feature type="compositionally biased region" description="Polar residues" evidence="1">
    <location>
        <begin position="128"/>
        <end position="142"/>
    </location>
</feature>
<sequence length="150" mass="15885">MQRLERSLCRREESPTESLIPQITGAVVKKVRSLLQAQLLLSCTTPPGNDGTSISNQSLLSSSTSFQKSAPSAVGTSLPPVTISRKSTMPAPSEPGAPKSSTVIDKRKRNESVSTNPGSAREDDLSVIDSSAESNEELSTGKNENRMAIG</sequence>
<protein>
    <submittedName>
        <fullName evidence="2">Uncharacterized protein</fullName>
    </submittedName>
</protein>
<name>A0A8K0G8Z1_IGNLU</name>
<accession>A0A8K0G8Z1</accession>
<dbReference type="AlphaFoldDB" id="A0A8K0G8Z1"/>
<gene>
    <name evidence="2" type="ORF">ILUMI_10151</name>
</gene>
<evidence type="ECO:0000313" key="3">
    <source>
        <dbReference type="Proteomes" id="UP000801492"/>
    </source>
</evidence>
<reference evidence="2" key="1">
    <citation type="submission" date="2019-08" db="EMBL/GenBank/DDBJ databases">
        <title>The genome of the North American firefly Photinus pyralis.</title>
        <authorList>
            <consortium name="Photinus pyralis genome working group"/>
            <person name="Fallon T.R."/>
            <person name="Sander Lower S.E."/>
            <person name="Weng J.-K."/>
        </authorList>
    </citation>
    <scope>NUCLEOTIDE SEQUENCE</scope>
    <source>
        <strain evidence="2">TRF0915ILg1</strain>
        <tissue evidence="2">Whole body</tissue>
    </source>
</reference>
<dbReference type="EMBL" id="VTPC01005431">
    <property type="protein sequence ID" value="KAF2896025.1"/>
    <property type="molecule type" value="Genomic_DNA"/>
</dbReference>